<evidence type="ECO:0000313" key="11">
    <source>
        <dbReference type="Proteomes" id="UP000568839"/>
    </source>
</evidence>
<comment type="catalytic activity">
    <reaction evidence="8">
        <text>apo-[ACP] + CoA = holo-[ACP] + adenosine 3',5'-bisphosphate + H(+)</text>
        <dbReference type="Rhea" id="RHEA:12068"/>
        <dbReference type="Rhea" id="RHEA-COMP:9685"/>
        <dbReference type="Rhea" id="RHEA-COMP:9690"/>
        <dbReference type="ChEBI" id="CHEBI:15378"/>
        <dbReference type="ChEBI" id="CHEBI:29999"/>
        <dbReference type="ChEBI" id="CHEBI:57287"/>
        <dbReference type="ChEBI" id="CHEBI:58343"/>
        <dbReference type="ChEBI" id="CHEBI:64479"/>
        <dbReference type="EC" id="2.7.8.7"/>
    </reaction>
</comment>
<dbReference type="EMBL" id="JACHHJ010000005">
    <property type="protein sequence ID" value="MBB6451267.1"/>
    <property type="molecule type" value="Genomic_DNA"/>
</dbReference>
<keyword evidence="3 8" id="KW-0479">Metal-binding</keyword>
<comment type="subcellular location">
    <subcellularLocation>
        <location evidence="8">Cytoplasm</location>
    </subcellularLocation>
</comment>
<organism evidence="10 11">
    <name type="scientific">Geomicrobium halophilum</name>
    <dbReference type="NCBI Taxonomy" id="549000"/>
    <lineage>
        <taxon>Bacteria</taxon>
        <taxon>Bacillati</taxon>
        <taxon>Bacillota</taxon>
        <taxon>Bacilli</taxon>
        <taxon>Bacillales</taxon>
        <taxon>Geomicrobium</taxon>
    </lineage>
</organism>
<feature type="binding site" evidence="8">
    <location>
        <position position="8"/>
    </location>
    <ligand>
        <name>Mg(2+)</name>
        <dbReference type="ChEBI" id="CHEBI:18420"/>
    </ligand>
</feature>
<keyword evidence="7 8" id="KW-0275">Fatty acid biosynthesis</keyword>
<keyword evidence="1 8" id="KW-0444">Lipid biosynthesis</keyword>
<dbReference type="Proteomes" id="UP000568839">
    <property type="component" value="Unassembled WGS sequence"/>
</dbReference>
<dbReference type="SUPFAM" id="SSF56214">
    <property type="entry name" value="4'-phosphopantetheinyl transferase"/>
    <property type="match status" value="1"/>
</dbReference>
<dbReference type="RefSeq" id="WP_184405320.1">
    <property type="nucleotide sequence ID" value="NZ_JACHHJ010000005.1"/>
</dbReference>
<evidence type="ECO:0000259" key="9">
    <source>
        <dbReference type="Pfam" id="PF01648"/>
    </source>
</evidence>
<accession>A0A841PQV2</accession>
<keyword evidence="5 8" id="KW-0460">Magnesium</keyword>
<dbReference type="NCBIfam" id="TIGR00556">
    <property type="entry name" value="pantethn_trn"/>
    <property type="match status" value="1"/>
</dbReference>
<gene>
    <name evidence="8" type="primary">acpS</name>
    <name evidence="10" type="ORF">HNR44_003261</name>
</gene>
<keyword evidence="11" id="KW-1185">Reference proteome</keyword>
<feature type="binding site" evidence="8">
    <location>
        <position position="58"/>
    </location>
    <ligand>
        <name>Mg(2+)</name>
        <dbReference type="ChEBI" id="CHEBI:18420"/>
    </ligand>
</feature>
<evidence type="ECO:0000256" key="6">
    <source>
        <dbReference type="ARBA" id="ARBA00023098"/>
    </source>
</evidence>
<evidence type="ECO:0000256" key="1">
    <source>
        <dbReference type="ARBA" id="ARBA00022516"/>
    </source>
</evidence>
<dbReference type="EC" id="2.7.8.7" evidence="8"/>
<comment type="caution">
    <text evidence="10">The sequence shown here is derived from an EMBL/GenBank/DDBJ whole genome shotgun (WGS) entry which is preliminary data.</text>
</comment>
<dbReference type="Gene3D" id="3.90.470.20">
    <property type="entry name" value="4'-phosphopantetheinyl transferase domain"/>
    <property type="match status" value="1"/>
</dbReference>
<feature type="domain" description="4'-phosphopantetheinyl transferase" evidence="9">
    <location>
        <begin position="5"/>
        <end position="110"/>
    </location>
</feature>
<keyword evidence="4 8" id="KW-0276">Fatty acid metabolism</keyword>
<reference evidence="10 11" key="1">
    <citation type="submission" date="2020-08" db="EMBL/GenBank/DDBJ databases">
        <title>Genomic Encyclopedia of Type Strains, Phase IV (KMG-IV): sequencing the most valuable type-strain genomes for metagenomic binning, comparative biology and taxonomic classification.</title>
        <authorList>
            <person name="Goeker M."/>
        </authorList>
    </citation>
    <scope>NUCLEOTIDE SEQUENCE [LARGE SCALE GENOMIC DNA]</scope>
    <source>
        <strain evidence="10 11">DSM 21769</strain>
    </source>
</reference>
<sequence>MIVGTGIDIVEFQRIEKVIERQPRFISRILTSREQEIMSTLSKQRQLEYVSGRFAIKEAFAKAYGSGIGSKLNWKDVEVLQQPSGAPMVVCAKIDDSIHIHVSISHSNSHGIGQVILERR</sequence>
<dbReference type="GO" id="GO:0008897">
    <property type="term" value="F:holo-[acyl-carrier-protein] synthase activity"/>
    <property type="evidence" value="ECO:0007669"/>
    <property type="project" value="UniProtKB-UniRule"/>
</dbReference>
<dbReference type="Pfam" id="PF01648">
    <property type="entry name" value="ACPS"/>
    <property type="match status" value="1"/>
</dbReference>
<dbReference type="InterPro" id="IPR008278">
    <property type="entry name" value="4-PPantetheinyl_Trfase_dom"/>
</dbReference>
<keyword evidence="6 8" id="KW-0443">Lipid metabolism</keyword>
<evidence type="ECO:0000256" key="2">
    <source>
        <dbReference type="ARBA" id="ARBA00022679"/>
    </source>
</evidence>
<comment type="cofactor">
    <cofactor evidence="8">
        <name>Mg(2+)</name>
        <dbReference type="ChEBI" id="CHEBI:18420"/>
    </cofactor>
</comment>
<evidence type="ECO:0000256" key="3">
    <source>
        <dbReference type="ARBA" id="ARBA00022723"/>
    </source>
</evidence>
<dbReference type="GO" id="GO:0006633">
    <property type="term" value="P:fatty acid biosynthetic process"/>
    <property type="evidence" value="ECO:0007669"/>
    <property type="project" value="UniProtKB-UniRule"/>
</dbReference>
<evidence type="ECO:0000256" key="7">
    <source>
        <dbReference type="ARBA" id="ARBA00023160"/>
    </source>
</evidence>
<comment type="function">
    <text evidence="8">Transfers the 4'-phosphopantetheine moiety from coenzyme A to a Ser of acyl-carrier-protein.</text>
</comment>
<evidence type="ECO:0000256" key="4">
    <source>
        <dbReference type="ARBA" id="ARBA00022832"/>
    </source>
</evidence>
<evidence type="ECO:0000256" key="5">
    <source>
        <dbReference type="ARBA" id="ARBA00022842"/>
    </source>
</evidence>
<dbReference type="InterPro" id="IPR037143">
    <property type="entry name" value="4-PPantetheinyl_Trfase_dom_sf"/>
</dbReference>
<dbReference type="GO" id="GO:0005737">
    <property type="term" value="C:cytoplasm"/>
    <property type="evidence" value="ECO:0007669"/>
    <property type="project" value="UniProtKB-SubCell"/>
</dbReference>
<dbReference type="NCBIfam" id="TIGR00516">
    <property type="entry name" value="acpS"/>
    <property type="match status" value="1"/>
</dbReference>
<keyword evidence="8" id="KW-0963">Cytoplasm</keyword>
<dbReference type="InterPro" id="IPR002582">
    <property type="entry name" value="ACPS"/>
</dbReference>
<keyword evidence="2 8" id="KW-0808">Transferase</keyword>
<comment type="similarity">
    <text evidence="8">Belongs to the P-Pant transferase superfamily. AcpS family.</text>
</comment>
<evidence type="ECO:0000313" key="10">
    <source>
        <dbReference type="EMBL" id="MBB6451267.1"/>
    </source>
</evidence>
<dbReference type="GO" id="GO:0000287">
    <property type="term" value="F:magnesium ion binding"/>
    <property type="evidence" value="ECO:0007669"/>
    <property type="project" value="UniProtKB-UniRule"/>
</dbReference>
<dbReference type="HAMAP" id="MF_00101">
    <property type="entry name" value="AcpS"/>
    <property type="match status" value="1"/>
</dbReference>
<proteinExistence type="inferred from homology"/>
<dbReference type="InterPro" id="IPR004568">
    <property type="entry name" value="Ppantetheine-prot_Trfase_dom"/>
</dbReference>
<dbReference type="AlphaFoldDB" id="A0A841PQV2"/>
<protein>
    <recommendedName>
        <fullName evidence="8">Holo-[acyl-carrier-protein] synthase</fullName>
        <shortName evidence="8">Holo-ACP synthase</shortName>
        <ecNumber evidence="8">2.7.8.7</ecNumber>
    </recommendedName>
    <alternativeName>
        <fullName evidence="8">4'-phosphopantetheinyl transferase AcpS</fullName>
    </alternativeName>
</protein>
<evidence type="ECO:0000256" key="8">
    <source>
        <dbReference type="HAMAP-Rule" id="MF_00101"/>
    </source>
</evidence>
<name>A0A841PQV2_9BACL</name>